<evidence type="ECO:0000313" key="3">
    <source>
        <dbReference type="EMBL" id="KAL0329398.1"/>
    </source>
</evidence>
<proteinExistence type="predicted"/>
<comment type="caution">
    <text evidence="3">The sequence shown here is derived from an EMBL/GenBank/DDBJ whole genome shotgun (WGS) entry which is preliminary data.</text>
</comment>
<dbReference type="InterPro" id="IPR025312">
    <property type="entry name" value="DUF4216"/>
</dbReference>
<dbReference type="AlphaFoldDB" id="A0AAW2MEJ9"/>
<feature type="region of interest" description="Disordered" evidence="1">
    <location>
        <begin position="93"/>
        <end position="152"/>
    </location>
</feature>
<protein>
    <recommendedName>
        <fullName evidence="2">DUF4216 domain-containing protein</fullName>
    </recommendedName>
</protein>
<reference evidence="3" key="1">
    <citation type="submission" date="2020-06" db="EMBL/GenBank/DDBJ databases">
        <authorList>
            <person name="Li T."/>
            <person name="Hu X."/>
            <person name="Zhang T."/>
            <person name="Song X."/>
            <person name="Zhang H."/>
            <person name="Dai N."/>
            <person name="Sheng W."/>
            <person name="Hou X."/>
            <person name="Wei L."/>
        </authorList>
    </citation>
    <scope>NUCLEOTIDE SEQUENCE</scope>
    <source>
        <strain evidence="3">G02</strain>
        <tissue evidence="3">Leaf</tissue>
    </source>
</reference>
<reference evidence="3" key="2">
    <citation type="journal article" date="2024" name="Plant">
        <title>Genomic evolution and insights into agronomic trait innovations of Sesamum species.</title>
        <authorList>
            <person name="Miao H."/>
            <person name="Wang L."/>
            <person name="Qu L."/>
            <person name="Liu H."/>
            <person name="Sun Y."/>
            <person name="Le M."/>
            <person name="Wang Q."/>
            <person name="Wei S."/>
            <person name="Zheng Y."/>
            <person name="Lin W."/>
            <person name="Duan Y."/>
            <person name="Cao H."/>
            <person name="Xiong S."/>
            <person name="Wang X."/>
            <person name="Wei L."/>
            <person name="Li C."/>
            <person name="Ma Q."/>
            <person name="Ju M."/>
            <person name="Zhao R."/>
            <person name="Li G."/>
            <person name="Mu C."/>
            <person name="Tian Q."/>
            <person name="Mei H."/>
            <person name="Zhang T."/>
            <person name="Gao T."/>
            <person name="Zhang H."/>
        </authorList>
    </citation>
    <scope>NUCLEOTIDE SEQUENCE</scope>
    <source>
        <strain evidence="3">G02</strain>
    </source>
</reference>
<dbReference type="EMBL" id="JACGWJ010000022">
    <property type="protein sequence ID" value="KAL0329398.1"/>
    <property type="molecule type" value="Genomic_DNA"/>
</dbReference>
<dbReference type="PANTHER" id="PTHR48258">
    <property type="entry name" value="DUF4218 DOMAIN-CONTAINING PROTEIN-RELATED"/>
    <property type="match status" value="1"/>
</dbReference>
<accession>A0AAW2MEJ9</accession>
<gene>
    <name evidence="3" type="ORF">Sradi_4926500</name>
</gene>
<evidence type="ECO:0000256" key="1">
    <source>
        <dbReference type="SAM" id="MobiDB-lite"/>
    </source>
</evidence>
<dbReference type="PANTHER" id="PTHR48258:SF3">
    <property type="entry name" value="FK506-BINDING PROTEIN 4-LIKE ISOFORM X1"/>
    <property type="match status" value="1"/>
</dbReference>
<feature type="compositionally biased region" description="Acidic residues" evidence="1">
    <location>
        <begin position="114"/>
        <end position="126"/>
    </location>
</feature>
<name>A0AAW2MEJ9_SESRA</name>
<organism evidence="3">
    <name type="scientific">Sesamum radiatum</name>
    <name type="common">Black benniseed</name>
    <dbReference type="NCBI Taxonomy" id="300843"/>
    <lineage>
        <taxon>Eukaryota</taxon>
        <taxon>Viridiplantae</taxon>
        <taxon>Streptophyta</taxon>
        <taxon>Embryophyta</taxon>
        <taxon>Tracheophyta</taxon>
        <taxon>Spermatophyta</taxon>
        <taxon>Magnoliopsida</taxon>
        <taxon>eudicotyledons</taxon>
        <taxon>Gunneridae</taxon>
        <taxon>Pentapetalae</taxon>
        <taxon>asterids</taxon>
        <taxon>lamiids</taxon>
        <taxon>Lamiales</taxon>
        <taxon>Pedaliaceae</taxon>
        <taxon>Sesamum</taxon>
    </lineage>
</organism>
<feature type="compositionally biased region" description="Basic and acidic residues" evidence="1">
    <location>
        <begin position="127"/>
        <end position="141"/>
    </location>
</feature>
<sequence length="152" mass="17614">MKMHPSYHLIDVNFKKLYQKDDLFILAQQAVQVYFTEYPSMKRDKADWMVVYKIKARRVVDDSKWTETVAYQAEKVVPVPILAVDNQSYDLRDPNGSQVVLEAAGTSRGQLHENDDENEDEDEDNGRDDKTDDKKYEDRSGKKGGIILERPN</sequence>
<dbReference type="Pfam" id="PF13952">
    <property type="entry name" value="DUF4216"/>
    <property type="match status" value="1"/>
</dbReference>
<evidence type="ECO:0000259" key="2">
    <source>
        <dbReference type="Pfam" id="PF13952"/>
    </source>
</evidence>
<feature type="domain" description="DUF4216" evidence="2">
    <location>
        <begin position="2"/>
        <end position="51"/>
    </location>
</feature>